<gene>
    <name evidence="2" type="ORF">ACFSKK_14725</name>
</gene>
<keyword evidence="3" id="KW-1185">Reference proteome</keyword>
<organism evidence="2 3">
    <name type="scientific">Metabacillus endolithicus</name>
    <dbReference type="NCBI Taxonomy" id="1535204"/>
    <lineage>
        <taxon>Bacteria</taxon>
        <taxon>Bacillati</taxon>
        <taxon>Bacillota</taxon>
        <taxon>Bacilli</taxon>
        <taxon>Bacillales</taxon>
        <taxon>Bacillaceae</taxon>
        <taxon>Metabacillus</taxon>
    </lineage>
</organism>
<protein>
    <submittedName>
        <fullName evidence="2">Coiled-coil domain-containing protein</fullName>
    </submittedName>
</protein>
<proteinExistence type="predicted"/>
<evidence type="ECO:0000256" key="1">
    <source>
        <dbReference type="SAM" id="Coils"/>
    </source>
</evidence>
<sequence>MGLIFLLAILAGFVSFYLLFGLLPNTRKWLNTCKVECHEELSLLEKEIQQITRVREDLDRREKMQDQELNELLEKEKQIEIKKEQIIKLEVEKEMLVKDLSKLRMEYKAKIEEGLSWNGF</sequence>
<comment type="caution">
    <text evidence="2">The sequence shown here is derived from an EMBL/GenBank/DDBJ whole genome shotgun (WGS) entry which is preliminary data.</text>
</comment>
<dbReference type="Proteomes" id="UP001597318">
    <property type="component" value="Unassembled WGS sequence"/>
</dbReference>
<reference evidence="3" key="1">
    <citation type="journal article" date="2019" name="Int. J. Syst. Evol. Microbiol.">
        <title>The Global Catalogue of Microorganisms (GCM) 10K type strain sequencing project: providing services to taxonomists for standard genome sequencing and annotation.</title>
        <authorList>
            <consortium name="The Broad Institute Genomics Platform"/>
            <consortium name="The Broad Institute Genome Sequencing Center for Infectious Disease"/>
            <person name="Wu L."/>
            <person name="Ma J."/>
        </authorList>
    </citation>
    <scope>NUCLEOTIDE SEQUENCE [LARGE SCALE GENOMIC DNA]</scope>
    <source>
        <strain evidence="3">CGMCC 1.15474</strain>
    </source>
</reference>
<dbReference type="RefSeq" id="WP_247346469.1">
    <property type="nucleotide sequence ID" value="NZ_CP095550.1"/>
</dbReference>
<accession>A0ABW5BXR9</accession>
<feature type="coiled-coil region" evidence="1">
    <location>
        <begin position="41"/>
        <end position="106"/>
    </location>
</feature>
<evidence type="ECO:0000313" key="2">
    <source>
        <dbReference type="EMBL" id="MFD2214942.1"/>
    </source>
</evidence>
<dbReference type="EMBL" id="JBHUIK010000003">
    <property type="protein sequence ID" value="MFD2214942.1"/>
    <property type="molecule type" value="Genomic_DNA"/>
</dbReference>
<name>A0ABW5BXR9_9BACI</name>
<keyword evidence="1" id="KW-0175">Coiled coil</keyword>
<evidence type="ECO:0000313" key="3">
    <source>
        <dbReference type="Proteomes" id="UP001597318"/>
    </source>
</evidence>